<sequence>MYTPPNVSEAPWLVVTHENNRKILEKQTFCTMPPYSPKIKSYVKKIVEIDRKFIIASLSGWFVLRERENLTAYSLWNPITLRSIHLPEFLDAPNKWPRCIFTSAPYDNDTSNKNIDCVLLMFFEGLVFFCKPTARDGTSWVKHSLQHGGINARITSVASVNGDIYAIVVSPQYIFAQIKITNDVSHPLIFEPSCLKFPHRSIKFKVLLAFLTKLVDVDAILHFVYIMVRQHDDLSNYDIFMIFVWKLDLLQMEWIRVKSLGESVVVGSWRFHLVLGSYTYLLPHNNFRWIVDGPFWFMPNHKRFSPDQEETATMDNVEDMKEEIDMEMSRTNALSHLPGDILTSIANHMALLDYMNFRVFCKNIDTKYLPPERRDDCSFPLLMSLKNNEGVFELWDPFENISHTVNTPHSPDDLATIEFCKDGWLLLREGSSLRYFNPFTEDSGEYPHSRETDVNASYSFSTRPNSRDCLTVGMFCFTDAILSCFQAANKEWSLHFVEHDPEEDIEFCANYNSSGRYYNGAFYFMGANGNLGVFEMVEEEMRWKVYDGPLTEEARSTFSFLVELNGQLASIFFGQVGKKVQVFTFDIRENSWTEVDDLGKHVLFVSPASSFSVVDTDSTKRNRIYLPFRMRNDIIYYSLNTYKYHVLGKEDSMEDLYGMSIPQVCCWI</sequence>
<organism evidence="2 3">
    <name type="scientific">Saponaria officinalis</name>
    <name type="common">Common soapwort</name>
    <name type="synonym">Lychnis saponaria</name>
    <dbReference type="NCBI Taxonomy" id="3572"/>
    <lineage>
        <taxon>Eukaryota</taxon>
        <taxon>Viridiplantae</taxon>
        <taxon>Streptophyta</taxon>
        <taxon>Embryophyta</taxon>
        <taxon>Tracheophyta</taxon>
        <taxon>Spermatophyta</taxon>
        <taxon>Magnoliopsida</taxon>
        <taxon>eudicotyledons</taxon>
        <taxon>Gunneridae</taxon>
        <taxon>Pentapetalae</taxon>
        <taxon>Caryophyllales</taxon>
        <taxon>Caryophyllaceae</taxon>
        <taxon>Caryophylleae</taxon>
        <taxon>Saponaria</taxon>
    </lineage>
</organism>
<dbReference type="Pfam" id="PF03478">
    <property type="entry name" value="Beta-prop_KIB1-4"/>
    <property type="match status" value="2"/>
</dbReference>
<feature type="domain" description="KIB1-4 beta-propeller" evidence="1">
    <location>
        <begin position="420"/>
        <end position="627"/>
    </location>
</feature>
<evidence type="ECO:0000313" key="2">
    <source>
        <dbReference type="EMBL" id="KAK9699676.1"/>
    </source>
</evidence>
<dbReference type="InterPro" id="IPR011043">
    <property type="entry name" value="Gal_Oxase/kelch_b-propeller"/>
</dbReference>
<dbReference type="PANTHER" id="PTHR33127:SF69">
    <property type="entry name" value="OS09G0340800 PROTEIN"/>
    <property type="match status" value="1"/>
</dbReference>
<dbReference type="InterPro" id="IPR005174">
    <property type="entry name" value="KIB1-4_b-propeller"/>
</dbReference>
<keyword evidence="3" id="KW-1185">Reference proteome</keyword>
<accession>A0AAW1JAC5</accession>
<evidence type="ECO:0000259" key="1">
    <source>
        <dbReference type="Pfam" id="PF03478"/>
    </source>
</evidence>
<feature type="domain" description="KIB1-4 beta-propeller" evidence="1">
    <location>
        <begin position="46"/>
        <end position="265"/>
    </location>
</feature>
<name>A0AAW1JAC5_SAPOF</name>
<comment type="caution">
    <text evidence="2">The sequence shown here is derived from an EMBL/GenBank/DDBJ whole genome shotgun (WGS) entry which is preliminary data.</text>
</comment>
<evidence type="ECO:0000313" key="3">
    <source>
        <dbReference type="Proteomes" id="UP001443914"/>
    </source>
</evidence>
<dbReference type="Proteomes" id="UP001443914">
    <property type="component" value="Unassembled WGS sequence"/>
</dbReference>
<dbReference type="EMBL" id="JBDFQZ010000008">
    <property type="protein sequence ID" value="KAK9699676.1"/>
    <property type="molecule type" value="Genomic_DNA"/>
</dbReference>
<dbReference type="AlphaFoldDB" id="A0AAW1JAC5"/>
<dbReference type="SUPFAM" id="SSF50965">
    <property type="entry name" value="Galactose oxidase, central domain"/>
    <property type="match status" value="1"/>
</dbReference>
<proteinExistence type="predicted"/>
<reference evidence="2" key="1">
    <citation type="submission" date="2024-03" db="EMBL/GenBank/DDBJ databases">
        <title>WGS assembly of Saponaria officinalis var. Norfolk2.</title>
        <authorList>
            <person name="Jenkins J."/>
            <person name="Shu S."/>
            <person name="Grimwood J."/>
            <person name="Barry K."/>
            <person name="Goodstein D."/>
            <person name="Schmutz J."/>
            <person name="Leebens-Mack J."/>
            <person name="Osbourn A."/>
        </authorList>
    </citation>
    <scope>NUCLEOTIDE SEQUENCE [LARGE SCALE GENOMIC DNA]</scope>
    <source>
        <strain evidence="2">JIC</strain>
    </source>
</reference>
<protein>
    <recommendedName>
        <fullName evidence="1">KIB1-4 beta-propeller domain-containing protein</fullName>
    </recommendedName>
</protein>
<dbReference type="PANTHER" id="PTHR33127">
    <property type="entry name" value="TRANSMEMBRANE PROTEIN"/>
    <property type="match status" value="1"/>
</dbReference>
<gene>
    <name evidence="2" type="ORF">RND81_08G188700</name>
</gene>